<proteinExistence type="predicted"/>
<organism evidence="1 2">
    <name type="scientific">Caerostris darwini</name>
    <dbReference type="NCBI Taxonomy" id="1538125"/>
    <lineage>
        <taxon>Eukaryota</taxon>
        <taxon>Metazoa</taxon>
        <taxon>Ecdysozoa</taxon>
        <taxon>Arthropoda</taxon>
        <taxon>Chelicerata</taxon>
        <taxon>Arachnida</taxon>
        <taxon>Araneae</taxon>
        <taxon>Araneomorphae</taxon>
        <taxon>Entelegynae</taxon>
        <taxon>Araneoidea</taxon>
        <taxon>Araneidae</taxon>
        <taxon>Caerostris</taxon>
    </lineage>
</organism>
<accession>A0AAV4VJU1</accession>
<evidence type="ECO:0000313" key="2">
    <source>
        <dbReference type="Proteomes" id="UP001054837"/>
    </source>
</evidence>
<reference evidence="1 2" key="1">
    <citation type="submission" date="2021-06" db="EMBL/GenBank/DDBJ databases">
        <title>Caerostris darwini draft genome.</title>
        <authorList>
            <person name="Kono N."/>
            <person name="Arakawa K."/>
        </authorList>
    </citation>
    <scope>NUCLEOTIDE SEQUENCE [LARGE SCALE GENOMIC DNA]</scope>
</reference>
<protein>
    <submittedName>
        <fullName evidence="1">Uncharacterized protein</fullName>
    </submittedName>
</protein>
<sequence>MKGLVLPPADDLVGAVHQHQPGHHVLQAAFVRKEKTNSLSLFHTDQKSRLWTSHSLFCMPPLPLPHKRDGNGLSLKKKVTRISSTGAPSLSCSYFSTSHGSYFSCGVLLDLPSAH</sequence>
<keyword evidence="2" id="KW-1185">Reference proteome</keyword>
<dbReference type="Proteomes" id="UP001054837">
    <property type="component" value="Unassembled WGS sequence"/>
</dbReference>
<dbReference type="AlphaFoldDB" id="A0AAV4VJU1"/>
<evidence type="ECO:0000313" key="1">
    <source>
        <dbReference type="EMBL" id="GIY69904.1"/>
    </source>
</evidence>
<gene>
    <name evidence="1" type="ORF">CDAR_534311</name>
</gene>
<dbReference type="EMBL" id="BPLQ01013120">
    <property type="protein sequence ID" value="GIY69904.1"/>
    <property type="molecule type" value="Genomic_DNA"/>
</dbReference>
<name>A0AAV4VJU1_9ARAC</name>
<comment type="caution">
    <text evidence="1">The sequence shown here is derived from an EMBL/GenBank/DDBJ whole genome shotgun (WGS) entry which is preliminary data.</text>
</comment>